<dbReference type="Proteomes" id="UP000001940">
    <property type="component" value="Chromosome III"/>
</dbReference>
<dbReference type="AGR" id="WB:WBGene00043297"/>
<keyword evidence="2" id="KW-1185">Reference proteome</keyword>
<dbReference type="CTD" id="3896752"/>
<dbReference type="PaxDb" id="6239-F28F5.4"/>
<reference evidence="1 2" key="1">
    <citation type="journal article" date="1998" name="Science">
        <title>Genome sequence of the nematode C. elegans: a platform for investigating biology.</title>
        <authorList>
            <consortium name="The C. elegans sequencing consortium"/>
            <person name="Sulson J.E."/>
            <person name="Waterston R."/>
        </authorList>
    </citation>
    <scope>NUCLEOTIDE SEQUENCE [LARGE SCALE GENOMIC DNA]</scope>
    <source>
        <strain evidence="1 2">Bristol N2</strain>
    </source>
</reference>
<dbReference type="UCSC" id="F28F5.4">
    <property type="organism name" value="c. elegans"/>
</dbReference>
<name>Q4TTC7_CAEEL</name>
<evidence type="ECO:0000313" key="2">
    <source>
        <dbReference type="Proteomes" id="UP000001940"/>
    </source>
</evidence>
<evidence type="ECO:0000313" key="1">
    <source>
        <dbReference type="EMBL" id="CCD70168.1"/>
    </source>
</evidence>
<dbReference type="EMBL" id="BX284603">
    <property type="protein sequence ID" value="CCD70168.1"/>
    <property type="molecule type" value="Genomic_DNA"/>
</dbReference>
<dbReference type="GeneID" id="3896752"/>
<evidence type="ECO:0000313" key="3">
    <source>
        <dbReference type="WormBase" id="F28F5.4"/>
    </source>
</evidence>
<accession>Q4TTC7</accession>
<gene>
    <name evidence="1" type="ORF">CELE_F28F5.4</name>
    <name evidence="1 3" type="ORF">F28F5.4</name>
</gene>
<organism evidence="1 2">
    <name type="scientific">Caenorhabditis elegans</name>
    <dbReference type="NCBI Taxonomy" id="6239"/>
    <lineage>
        <taxon>Eukaryota</taxon>
        <taxon>Metazoa</taxon>
        <taxon>Ecdysozoa</taxon>
        <taxon>Nematoda</taxon>
        <taxon>Chromadorea</taxon>
        <taxon>Rhabditida</taxon>
        <taxon>Rhabditina</taxon>
        <taxon>Rhabditomorpha</taxon>
        <taxon>Rhabditoidea</taxon>
        <taxon>Rhabditidae</taxon>
        <taxon>Peloderinae</taxon>
        <taxon>Caenorhabditis</taxon>
    </lineage>
</organism>
<proteinExistence type="predicted"/>
<dbReference type="Bgee" id="WBGene00043297">
    <property type="expression patterns" value="Expressed in pharyngeal muscle cell (C elegans) and 3 other cell types or tissues"/>
</dbReference>
<sequence length="40" mass="4678">MHKIRSHSKYIIPRLNKIVEEGDADAVGFEFPVESFKFLE</sequence>
<dbReference type="RefSeq" id="NP_001033361.1">
    <property type="nucleotide sequence ID" value="NM_001038272.2"/>
</dbReference>
<protein>
    <submittedName>
        <fullName evidence="1">Uroporphyrinogen_deCOase domain-containing protein</fullName>
    </submittedName>
</protein>
<dbReference type="InParanoid" id="Q4TTC7"/>
<dbReference type="PIR" id="T16206">
    <property type="entry name" value="T16206"/>
</dbReference>
<dbReference type="WormBase" id="F28F5.4">
    <property type="protein sequence ID" value="CE00791"/>
    <property type="gene ID" value="WBGene00043297"/>
</dbReference>
<dbReference type="KEGG" id="cel:CELE_F28F5.4"/>
<dbReference type="HOGENOM" id="CLU_3299883_0_0_1"/>
<dbReference type="AlphaFoldDB" id="Q4TTC7"/>